<dbReference type="GeneID" id="19948830"/>
<dbReference type="EMBL" id="JH767155">
    <property type="protein sequence ID" value="EQC34330.1"/>
    <property type="molecule type" value="Genomic_DNA"/>
</dbReference>
<sequence>MATPSTSRAAYDVLTLPSLATIIFAYQGTGVSTSLALAFQKHKTVLRQLFSRPTNVHVEIFRGYVLCKLIAAKEVQLALELLAAFPERDMLALPPTNKKYVYTIDNAVRLQSVPLLTKLLERDFGKSSKAAMDAAATDGNLVMVQLLHEYRDDGCTYNAHVLAMSEFPALSSLNPATSPWEQP</sequence>
<keyword evidence="3" id="KW-1185">Reference proteome</keyword>
<feature type="transmembrane region" description="Helical" evidence="1">
    <location>
        <begin position="20"/>
        <end position="39"/>
    </location>
</feature>
<evidence type="ECO:0000313" key="3">
    <source>
        <dbReference type="Proteomes" id="UP000030762"/>
    </source>
</evidence>
<dbReference type="Proteomes" id="UP000030762">
    <property type="component" value="Unassembled WGS sequence"/>
</dbReference>
<reference evidence="2 3" key="1">
    <citation type="submission" date="2012-04" db="EMBL/GenBank/DDBJ databases">
        <title>The Genome Sequence of Saprolegnia declina VS20.</title>
        <authorList>
            <consortium name="The Broad Institute Genome Sequencing Platform"/>
            <person name="Russ C."/>
            <person name="Nusbaum C."/>
            <person name="Tyler B."/>
            <person name="van West P."/>
            <person name="Dieguez-Uribeondo J."/>
            <person name="de Bruijn I."/>
            <person name="Tripathy S."/>
            <person name="Jiang R."/>
            <person name="Young S.K."/>
            <person name="Zeng Q."/>
            <person name="Gargeya S."/>
            <person name="Fitzgerald M."/>
            <person name="Haas B."/>
            <person name="Abouelleil A."/>
            <person name="Alvarado L."/>
            <person name="Arachchi H.M."/>
            <person name="Berlin A."/>
            <person name="Chapman S.B."/>
            <person name="Goldberg J."/>
            <person name="Griggs A."/>
            <person name="Gujja S."/>
            <person name="Hansen M."/>
            <person name="Howarth C."/>
            <person name="Imamovic A."/>
            <person name="Larimer J."/>
            <person name="McCowen C."/>
            <person name="Montmayeur A."/>
            <person name="Murphy C."/>
            <person name="Neiman D."/>
            <person name="Pearson M."/>
            <person name="Priest M."/>
            <person name="Roberts A."/>
            <person name="Saif S."/>
            <person name="Shea T."/>
            <person name="Sisk P."/>
            <person name="Sykes S."/>
            <person name="Wortman J."/>
            <person name="Nusbaum C."/>
            <person name="Birren B."/>
        </authorList>
    </citation>
    <scope>NUCLEOTIDE SEQUENCE [LARGE SCALE GENOMIC DNA]</scope>
    <source>
        <strain evidence="2 3">VS20</strain>
    </source>
</reference>
<accession>T0QKK7</accession>
<proteinExistence type="predicted"/>
<dbReference type="OrthoDB" id="10326379at2759"/>
<name>T0QKK7_SAPDV</name>
<evidence type="ECO:0000313" key="2">
    <source>
        <dbReference type="EMBL" id="EQC34330.1"/>
    </source>
</evidence>
<dbReference type="InParanoid" id="T0QKK7"/>
<gene>
    <name evidence="2" type="ORF">SDRG_08103</name>
</gene>
<dbReference type="AlphaFoldDB" id="T0QKK7"/>
<evidence type="ECO:0000256" key="1">
    <source>
        <dbReference type="SAM" id="Phobius"/>
    </source>
</evidence>
<dbReference type="VEuPathDB" id="FungiDB:SDRG_08103"/>
<keyword evidence="1" id="KW-1133">Transmembrane helix</keyword>
<keyword evidence="1" id="KW-0812">Transmembrane</keyword>
<dbReference type="RefSeq" id="XP_008612192.1">
    <property type="nucleotide sequence ID" value="XM_008613970.1"/>
</dbReference>
<dbReference type="OMA" id="EYRDDGC"/>
<keyword evidence="1" id="KW-0472">Membrane</keyword>
<protein>
    <submittedName>
        <fullName evidence="2">Uncharacterized protein</fullName>
    </submittedName>
</protein>
<organism evidence="2 3">
    <name type="scientific">Saprolegnia diclina (strain VS20)</name>
    <dbReference type="NCBI Taxonomy" id="1156394"/>
    <lineage>
        <taxon>Eukaryota</taxon>
        <taxon>Sar</taxon>
        <taxon>Stramenopiles</taxon>
        <taxon>Oomycota</taxon>
        <taxon>Saprolegniomycetes</taxon>
        <taxon>Saprolegniales</taxon>
        <taxon>Saprolegniaceae</taxon>
        <taxon>Saprolegnia</taxon>
    </lineage>
</organism>